<keyword evidence="3 4" id="KW-0479">Metal-binding</keyword>
<dbReference type="Proteomes" id="UP000236151">
    <property type="component" value="Unassembled WGS sequence"/>
</dbReference>
<evidence type="ECO:0000313" key="7">
    <source>
        <dbReference type="Proteomes" id="UP000236151"/>
    </source>
</evidence>
<dbReference type="GO" id="GO:0046872">
    <property type="term" value="F:metal ion binding"/>
    <property type="evidence" value="ECO:0007669"/>
    <property type="project" value="UniProtKB-UniRule"/>
</dbReference>
<dbReference type="OrthoDB" id="9792792at2"/>
<sequence length="368" mass="41113">MAVKCKDIAKLMESQAPVKLSEEWDNVGLLLGSLENEVKRIMVCMDVTTKIADEAAAKGVDLIVSHHPLIFRGMKRINEDDPKGKVIYKLIRNNINVYCAHTNFDVADGGLNDRLAEIIDLKDVKNLRCYKQEKLYKVVVFVPEDKVDDVRDAMCSAGAGWIGNYSDCSFMAGGIGTFRPLDGTNPYIGAKGKLEKVNEYRLETIVPESLLKKVVEAMIKAHPYEEVAYDIYLTELKGMEYGMGKVGYLEQPLKLEEFIDMVKEKLKVSTVRVIGPSPDTVSKVGVFCGSFDEDYSGILKEKTDVLLTGDIKYHTAVDMTEMGLCVVDAGHFNTEKIFVPAVMKLFKDTFRDIDVIASQVESDPFKFS</sequence>
<dbReference type="PANTHER" id="PTHR13799:SF14">
    <property type="entry name" value="GTP CYCLOHYDROLASE 1 TYPE 2 HOMOLOG"/>
    <property type="match status" value="1"/>
</dbReference>
<dbReference type="InterPro" id="IPR002678">
    <property type="entry name" value="DUF34/NIF3"/>
</dbReference>
<feature type="binding site" evidence="5">
    <location>
        <position position="335"/>
    </location>
    <ligand>
        <name>a divalent metal cation</name>
        <dbReference type="ChEBI" id="CHEBI:60240"/>
        <label>1</label>
    </ligand>
</feature>
<feature type="binding site" evidence="5">
    <location>
        <position position="67"/>
    </location>
    <ligand>
        <name>a divalent metal cation</name>
        <dbReference type="ChEBI" id="CHEBI:60240"/>
        <label>1</label>
    </ligand>
</feature>
<dbReference type="Gene3D" id="3.30.70.120">
    <property type="match status" value="1"/>
</dbReference>
<organism evidence="6 7">
    <name type="scientific">Clostridium thermosuccinogenes</name>
    <dbReference type="NCBI Taxonomy" id="84032"/>
    <lineage>
        <taxon>Bacteria</taxon>
        <taxon>Bacillati</taxon>
        <taxon>Bacillota</taxon>
        <taxon>Clostridia</taxon>
        <taxon>Eubacteriales</taxon>
        <taxon>Clostridiaceae</taxon>
        <taxon>Clostridium</taxon>
    </lineage>
</organism>
<reference evidence="6 7" key="1">
    <citation type="submission" date="2017-06" db="EMBL/GenBank/DDBJ databases">
        <title>Investigating the central metabolism of Clostridium thermosuccinogenes.</title>
        <authorList>
            <person name="Koendjbiharie J.G."/>
            <person name="van Kranenburg R."/>
        </authorList>
    </citation>
    <scope>NUCLEOTIDE SEQUENCE [LARGE SCALE GENOMIC DNA]</scope>
    <source>
        <strain evidence="6 7">DSM 5806</strain>
    </source>
</reference>
<dbReference type="GO" id="GO:0005737">
    <property type="term" value="C:cytoplasm"/>
    <property type="evidence" value="ECO:0007669"/>
    <property type="project" value="TreeGrafter"/>
</dbReference>
<dbReference type="NCBIfam" id="TIGR00486">
    <property type="entry name" value="YbgI_SA1388"/>
    <property type="match status" value="1"/>
</dbReference>
<dbReference type="InterPro" id="IPR015867">
    <property type="entry name" value="N-reg_PII/ATP_PRibTrfase_C"/>
</dbReference>
<gene>
    <name evidence="6" type="ORF">CDQ84_05025</name>
</gene>
<feature type="binding site" evidence="5">
    <location>
        <position position="105"/>
    </location>
    <ligand>
        <name>a divalent metal cation</name>
        <dbReference type="ChEBI" id="CHEBI:60240"/>
        <label>1</label>
    </ligand>
</feature>
<dbReference type="AlphaFoldDB" id="A0A2K2F2L8"/>
<evidence type="ECO:0000256" key="2">
    <source>
        <dbReference type="ARBA" id="ARBA00022112"/>
    </source>
</evidence>
<dbReference type="FunFam" id="3.40.1390.30:FF:000001">
    <property type="entry name" value="GTP cyclohydrolase 1 type 2"/>
    <property type="match status" value="1"/>
</dbReference>
<evidence type="ECO:0000256" key="5">
    <source>
        <dbReference type="PIRSR" id="PIRSR602678-1"/>
    </source>
</evidence>
<feature type="binding site" evidence="5">
    <location>
        <position position="66"/>
    </location>
    <ligand>
        <name>a divalent metal cation</name>
        <dbReference type="ChEBI" id="CHEBI:60240"/>
        <label>1</label>
    </ligand>
</feature>
<dbReference type="InterPro" id="IPR036069">
    <property type="entry name" value="DUF34/NIF3_sf"/>
</dbReference>
<dbReference type="PANTHER" id="PTHR13799">
    <property type="entry name" value="NGG1 INTERACTING FACTOR 3"/>
    <property type="match status" value="1"/>
</dbReference>
<comment type="similarity">
    <text evidence="1 4">Belongs to the GTP cyclohydrolase I type 2/NIF3 family.</text>
</comment>
<dbReference type="PIRSF" id="PIRSF037489">
    <property type="entry name" value="UCP037489_NIF3_YqfO"/>
    <property type="match status" value="1"/>
</dbReference>
<accession>A0A2K2F2L8</accession>
<feature type="binding site" evidence="5">
    <location>
        <position position="331"/>
    </location>
    <ligand>
        <name>a divalent metal cation</name>
        <dbReference type="ChEBI" id="CHEBI:60240"/>
        <label>1</label>
    </ligand>
</feature>
<dbReference type="Pfam" id="PF01784">
    <property type="entry name" value="DUF34_NIF3"/>
    <property type="match status" value="1"/>
</dbReference>
<dbReference type="RefSeq" id="WP_103080638.1">
    <property type="nucleotide sequence ID" value="NZ_CP021850.1"/>
</dbReference>
<dbReference type="Gene3D" id="3.40.1390.30">
    <property type="entry name" value="NIF3 (NGG1p interacting factor 3)-like"/>
    <property type="match status" value="1"/>
</dbReference>
<name>A0A2K2F2L8_9CLOT</name>
<evidence type="ECO:0000256" key="3">
    <source>
        <dbReference type="ARBA" id="ARBA00022723"/>
    </source>
</evidence>
<dbReference type="EMBL" id="NIOJ01000008">
    <property type="protein sequence ID" value="PNU00609.1"/>
    <property type="molecule type" value="Genomic_DNA"/>
</dbReference>
<evidence type="ECO:0000256" key="4">
    <source>
        <dbReference type="PIRNR" id="PIRNR037489"/>
    </source>
</evidence>
<proteinExistence type="inferred from homology"/>
<protein>
    <recommendedName>
        <fullName evidence="2 4">GTP cyclohydrolase 1 type 2 homolog</fullName>
    </recommendedName>
</protein>
<comment type="caution">
    <text evidence="6">The sequence shown here is derived from an EMBL/GenBank/DDBJ whole genome shotgun (WGS) entry which is preliminary data.</text>
</comment>
<evidence type="ECO:0000313" key="6">
    <source>
        <dbReference type="EMBL" id="PNU00609.1"/>
    </source>
</evidence>
<dbReference type="InterPro" id="IPR017221">
    <property type="entry name" value="DUF34/NIF3_bac"/>
</dbReference>
<dbReference type="SUPFAM" id="SSF102705">
    <property type="entry name" value="NIF3 (NGG1p interacting factor 3)-like"/>
    <property type="match status" value="1"/>
</dbReference>
<keyword evidence="7" id="KW-1185">Reference proteome</keyword>
<evidence type="ECO:0000256" key="1">
    <source>
        <dbReference type="ARBA" id="ARBA00006964"/>
    </source>
</evidence>
<dbReference type="FunFam" id="3.30.70.120:FF:000006">
    <property type="entry name" value="GTP cyclohydrolase 1 type 2 homolog"/>
    <property type="match status" value="1"/>
</dbReference>
<dbReference type="KEGG" id="cthd:CDO33_07525"/>